<proteinExistence type="predicted"/>
<name>A0A9D2N553_9FIRM</name>
<dbReference type="Gene3D" id="3.40.50.1390">
    <property type="entry name" value="Resolvase, N-terminal catalytic domain"/>
    <property type="match status" value="1"/>
</dbReference>
<protein>
    <submittedName>
        <fullName evidence="4">Recombinase family protein</fullName>
    </submittedName>
</protein>
<dbReference type="GO" id="GO:0000150">
    <property type="term" value="F:DNA strand exchange activity"/>
    <property type="evidence" value="ECO:0007669"/>
    <property type="project" value="InterPro"/>
</dbReference>
<comment type="caution">
    <text evidence="4">The sequence shown here is derived from an EMBL/GenBank/DDBJ whole genome shotgun (WGS) entry which is preliminary data.</text>
</comment>
<evidence type="ECO:0000259" key="2">
    <source>
        <dbReference type="PROSITE" id="PS51736"/>
    </source>
</evidence>
<dbReference type="PANTHER" id="PTHR30461">
    <property type="entry name" value="DNA-INVERTASE FROM LAMBDOID PROPHAGE"/>
    <property type="match status" value="1"/>
</dbReference>
<feature type="coiled-coil region" evidence="1">
    <location>
        <begin position="410"/>
        <end position="484"/>
    </location>
</feature>
<dbReference type="SMART" id="SM00857">
    <property type="entry name" value="Resolvase"/>
    <property type="match status" value="1"/>
</dbReference>
<dbReference type="Pfam" id="PF00239">
    <property type="entry name" value="Resolvase"/>
    <property type="match status" value="1"/>
</dbReference>
<dbReference type="PROSITE" id="PS51736">
    <property type="entry name" value="RECOMBINASES_3"/>
    <property type="match status" value="1"/>
</dbReference>
<dbReference type="InterPro" id="IPR011109">
    <property type="entry name" value="DNA_bind_recombinase_dom"/>
</dbReference>
<gene>
    <name evidence="4" type="ORF">H9935_09770</name>
</gene>
<dbReference type="CDD" id="cd00338">
    <property type="entry name" value="Ser_Recombinase"/>
    <property type="match status" value="1"/>
</dbReference>
<evidence type="ECO:0000256" key="1">
    <source>
        <dbReference type="SAM" id="Coils"/>
    </source>
</evidence>
<dbReference type="EMBL" id="DWWV01000124">
    <property type="protein sequence ID" value="HJC11080.1"/>
    <property type="molecule type" value="Genomic_DNA"/>
</dbReference>
<feature type="domain" description="Resolvase/invertase-type recombinase catalytic" evidence="2">
    <location>
        <begin position="3"/>
        <end position="158"/>
    </location>
</feature>
<organism evidence="4 5">
    <name type="scientific">Candidatus Blautia merdigallinarum</name>
    <dbReference type="NCBI Taxonomy" id="2838495"/>
    <lineage>
        <taxon>Bacteria</taxon>
        <taxon>Bacillati</taxon>
        <taxon>Bacillota</taxon>
        <taxon>Clostridia</taxon>
        <taxon>Lachnospirales</taxon>
        <taxon>Lachnospiraceae</taxon>
        <taxon>Blautia</taxon>
    </lineage>
</organism>
<dbReference type="InterPro" id="IPR006119">
    <property type="entry name" value="Resolv_N"/>
</dbReference>
<dbReference type="GO" id="GO:0003677">
    <property type="term" value="F:DNA binding"/>
    <property type="evidence" value="ECO:0007669"/>
    <property type="project" value="InterPro"/>
</dbReference>
<dbReference type="PANTHER" id="PTHR30461:SF23">
    <property type="entry name" value="DNA RECOMBINASE-RELATED"/>
    <property type="match status" value="1"/>
</dbReference>
<keyword evidence="1" id="KW-0175">Coiled coil</keyword>
<evidence type="ECO:0000313" key="4">
    <source>
        <dbReference type="EMBL" id="HJC11080.1"/>
    </source>
</evidence>
<sequence>MKKIRMLLRVSSDQQLEADGDLSIQRKILIEYIQRHEDWVLDEKEYFEGSKSAYKNTASQREVLQEILEDARKKEFDILVPYKDDRVGRLMWDTPLYIMSLKGLGVDVYTVKDGCISPEADDIMGQMMLTFRYANAQKSSADTGMRVKDTAQKLVEQGKFMGGKAPFGYRLDYSGEVSKHGRALKHLVIVPEQAELVQYIYSLSLNKEFGSAKIAKELNMHTKYRDLAPGGVWKSGTITSILTNPTYAGYTAYKRRERIQGKYRRLDAKDWILAKEADKSIQLIEPDIWNRVQEKRKMRGHKYIEKLADKDVTVIHKNDGTLPLIDVLYCGYCGSKLTNGSRYNYWTIKSTGEKRASKIGTYKCQNAWQGVPHDKTYQFRADEIEPVIFSAIAEYIGKLQENEDVFQEIEKNQNREKSVLEKELRKEQAEADKIRQKIHVMEENIPNAMTGEYALSLDELVTLIRKQKEALEQQQEVIKEKELAFQNVSVSVNDWEELKRKIPTWQEVFLNADTEAKRVLVNRLIRKIEVKKEEITVHFKINLDEFLSQPRITGDSGTIRYIRGLK</sequence>
<evidence type="ECO:0000259" key="3">
    <source>
        <dbReference type="PROSITE" id="PS51737"/>
    </source>
</evidence>
<dbReference type="Proteomes" id="UP000823893">
    <property type="component" value="Unassembled WGS sequence"/>
</dbReference>
<dbReference type="SUPFAM" id="SSF53041">
    <property type="entry name" value="Resolvase-like"/>
    <property type="match status" value="1"/>
</dbReference>
<dbReference type="AlphaFoldDB" id="A0A9D2N553"/>
<dbReference type="InterPro" id="IPR038109">
    <property type="entry name" value="DNA_bind_recomb_sf"/>
</dbReference>
<dbReference type="InterPro" id="IPR050639">
    <property type="entry name" value="SSR_resolvase"/>
</dbReference>
<evidence type="ECO:0000313" key="5">
    <source>
        <dbReference type="Proteomes" id="UP000823893"/>
    </source>
</evidence>
<dbReference type="Pfam" id="PF07508">
    <property type="entry name" value="Recombinase"/>
    <property type="match status" value="1"/>
</dbReference>
<dbReference type="PROSITE" id="PS51737">
    <property type="entry name" value="RECOMBINASE_DNA_BIND"/>
    <property type="match status" value="1"/>
</dbReference>
<reference evidence="4" key="1">
    <citation type="journal article" date="2021" name="PeerJ">
        <title>Extensive microbial diversity within the chicken gut microbiome revealed by metagenomics and culture.</title>
        <authorList>
            <person name="Gilroy R."/>
            <person name="Ravi A."/>
            <person name="Getino M."/>
            <person name="Pursley I."/>
            <person name="Horton D.L."/>
            <person name="Alikhan N.F."/>
            <person name="Baker D."/>
            <person name="Gharbi K."/>
            <person name="Hall N."/>
            <person name="Watson M."/>
            <person name="Adriaenssens E.M."/>
            <person name="Foster-Nyarko E."/>
            <person name="Jarju S."/>
            <person name="Secka A."/>
            <person name="Antonio M."/>
            <person name="Oren A."/>
            <person name="Chaudhuri R.R."/>
            <person name="La Ragione R."/>
            <person name="Hildebrand F."/>
            <person name="Pallen M.J."/>
        </authorList>
    </citation>
    <scope>NUCLEOTIDE SEQUENCE</scope>
    <source>
        <strain evidence="4">ChiSxjej6B18-287</strain>
    </source>
</reference>
<dbReference type="Gene3D" id="3.90.1750.20">
    <property type="entry name" value="Putative Large Serine Recombinase, Chain B, Domain 2"/>
    <property type="match status" value="1"/>
</dbReference>
<accession>A0A9D2N553</accession>
<feature type="domain" description="Recombinase" evidence="3">
    <location>
        <begin position="166"/>
        <end position="302"/>
    </location>
</feature>
<dbReference type="InterPro" id="IPR036162">
    <property type="entry name" value="Resolvase-like_N_sf"/>
</dbReference>
<reference evidence="4" key="2">
    <citation type="submission" date="2021-04" db="EMBL/GenBank/DDBJ databases">
        <authorList>
            <person name="Gilroy R."/>
        </authorList>
    </citation>
    <scope>NUCLEOTIDE SEQUENCE</scope>
    <source>
        <strain evidence="4">ChiSxjej6B18-287</strain>
    </source>
</reference>